<dbReference type="Pfam" id="PF07911">
    <property type="entry name" value="DUF1677"/>
    <property type="match status" value="1"/>
</dbReference>
<comment type="caution">
    <text evidence="1">The sequence shown here is derived from an EMBL/GenBank/DDBJ whole genome shotgun (WGS) entry which is preliminary data.</text>
</comment>
<gene>
    <name evidence="1" type="ORF">M6B38_392485</name>
</gene>
<evidence type="ECO:0000313" key="1">
    <source>
        <dbReference type="EMBL" id="KAJ6821755.1"/>
    </source>
</evidence>
<reference evidence="1" key="1">
    <citation type="journal article" date="2023" name="GigaByte">
        <title>Genome assembly of the bearded iris, Iris pallida Lam.</title>
        <authorList>
            <person name="Bruccoleri R.E."/>
            <person name="Oakeley E.J."/>
            <person name="Faust A.M.E."/>
            <person name="Altorfer M."/>
            <person name="Dessus-Babus S."/>
            <person name="Burckhardt D."/>
            <person name="Oertli M."/>
            <person name="Naumann U."/>
            <person name="Petersen F."/>
            <person name="Wong J."/>
        </authorList>
    </citation>
    <scope>NUCLEOTIDE SEQUENCE</scope>
    <source>
        <strain evidence="1">GSM-AAB239-AS_SAM_17_03QT</strain>
    </source>
</reference>
<dbReference type="Proteomes" id="UP001140949">
    <property type="component" value="Unassembled WGS sequence"/>
</dbReference>
<dbReference type="PANTHER" id="PTHR33108">
    <property type="entry name" value="OS01G0745000 PROTEIN"/>
    <property type="match status" value="1"/>
</dbReference>
<dbReference type="AlphaFoldDB" id="A0AAX6G084"/>
<keyword evidence="2" id="KW-1185">Reference proteome</keyword>
<dbReference type="InterPro" id="IPR012876">
    <property type="entry name" value="DUF1677_pln"/>
</dbReference>
<name>A0AAX6G084_IRIPA</name>
<dbReference type="PANTHER" id="PTHR33108:SF14">
    <property type="entry name" value="OS01G0745000 PROTEIN"/>
    <property type="match status" value="1"/>
</dbReference>
<organism evidence="1 2">
    <name type="scientific">Iris pallida</name>
    <name type="common">Sweet iris</name>
    <dbReference type="NCBI Taxonomy" id="29817"/>
    <lineage>
        <taxon>Eukaryota</taxon>
        <taxon>Viridiplantae</taxon>
        <taxon>Streptophyta</taxon>
        <taxon>Embryophyta</taxon>
        <taxon>Tracheophyta</taxon>
        <taxon>Spermatophyta</taxon>
        <taxon>Magnoliopsida</taxon>
        <taxon>Liliopsida</taxon>
        <taxon>Asparagales</taxon>
        <taxon>Iridaceae</taxon>
        <taxon>Iridoideae</taxon>
        <taxon>Irideae</taxon>
        <taxon>Iris</taxon>
    </lineage>
</organism>
<protein>
    <submittedName>
        <fullName evidence="1">Uncharacterized protein</fullName>
    </submittedName>
</protein>
<sequence>MQQSTSNNSYTSSTKELHIAMAGRSNSRRLSLDFIHRASSADHPMSSERAIYKHMDLRLPSHLSGQNEVVKVECECCGMAEDCTRAYVGRVKDLFCGRWMCGLCSEAVKEELCRLGLARHTMREEAVCAHMEVCRRFNRTVRTNPAMSLAGAMADILKKSSKCNSKGSDGCKVLRSYSAIPSLGE</sequence>
<evidence type="ECO:0000313" key="2">
    <source>
        <dbReference type="Proteomes" id="UP001140949"/>
    </source>
</evidence>
<accession>A0AAX6G084</accession>
<dbReference type="EMBL" id="JANAVB010024918">
    <property type="protein sequence ID" value="KAJ6821755.1"/>
    <property type="molecule type" value="Genomic_DNA"/>
</dbReference>
<proteinExistence type="predicted"/>
<reference evidence="1" key="2">
    <citation type="submission" date="2023-04" db="EMBL/GenBank/DDBJ databases">
        <authorList>
            <person name="Bruccoleri R.E."/>
            <person name="Oakeley E.J."/>
            <person name="Faust A.-M."/>
            <person name="Dessus-Babus S."/>
            <person name="Altorfer M."/>
            <person name="Burckhardt D."/>
            <person name="Oertli M."/>
            <person name="Naumann U."/>
            <person name="Petersen F."/>
            <person name="Wong J."/>
        </authorList>
    </citation>
    <scope>NUCLEOTIDE SEQUENCE</scope>
    <source>
        <strain evidence="1">GSM-AAB239-AS_SAM_17_03QT</strain>
        <tissue evidence="1">Leaf</tissue>
    </source>
</reference>